<dbReference type="PROSITE" id="PS51898">
    <property type="entry name" value="TYR_RECOMBINASE"/>
    <property type="match status" value="1"/>
</dbReference>
<name>A0A202B6J8_CHRVL</name>
<keyword evidence="3" id="KW-0233">DNA recombination</keyword>
<dbReference type="GO" id="GO:0006310">
    <property type="term" value="P:DNA recombination"/>
    <property type="evidence" value="ECO:0007669"/>
    <property type="project" value="UniProtKB-KW"/>
</dbReference>
<dbReference type="AlphaFoldDB" id="A0A202B6J8"/>
<evidence type="ECO:0000256" key="2">
    <source>
        <dbReference type="ARBA" id="ARBA00023125"/>
    </source>
</evidence>
<dbReference type="PANTHER" id="PTHR30349:SF94">
    <property type="entry name" value="INTEGRASE_RECOMBINASE HI_1414-RELATED"/>
    <property type="match status" value="1"/>
</dbReference>
<dbReference type="Gene3D" id="1.10.443.10">
    <property type="entry name" value="Intergrase catalytic core"/>
    <property type="match status" value="1"/>
</dbReference>
<dbReference type="InterPro" id="IPR050090">
    <property type="entry name" value="Tyrosine_recombinase_XerCD"/>
</dbReference>
<keyword evidence="1" id="KW-0229">DNA integration</keyword>
<dbReference type="Proteomes" id="UP000196342">
    <property type="component" value="Unassembled WGS sequence"/>
</dbReference>
<dbReference type="SUPFAM" id="SSF56349">
    <property type="entry name" value="DNA breaking-rejoining enzymes"/>
    <property type="match status" value="1"/>
</dbReference>
<evidence type="ECO:0000256" key="1">
    <source>
        <dbReference type="ARBA" id="ARBA00022908"/>
    </source>
</evidence>
<organism evidence="5 6">
    <name type="scientific">Chromobacterium violaceum</name>
    <dbReference type="NCBI Taxonomy" id="536"/>
    <lineage>
        <taxon>Bacteria</taxon>
        <taxon>Pseudomonadati</taxon>
        <taxon>Pseudomonadota</taxon>
        <taxon>Betaproteobacteria</taxon>
        <taxon>Neisseriales</taxon>
        <taxon>Chromobacteriaceae</taxon>
        <taxon>Chromobacterium</taxon>
    </lineage>
</organism>
<dbReference type="GO" id="GO:0003677">
    <property type="term" value="F:DNA binding"/>
    <property type="evidence" value="ECO:0007669"/>
    <property type="project" value="UniProtKB-KW"/>
</dbReference>
<proteinExistence type="predicted"/>
<keyword evidence="6" id="KW-1185">Reference proteome</keyword>
<dbReference type="GO" id="GO:0015074">
    <property type="term" value="P:DNA integration"/>
    <property type="evidence" value="ECO:0007669"/>
    <property type="project" value="UniProtKB-KW"/>
</dbReference>
<dbReference type="EMBL" id="NHOO01000012">
    <property type="protein sequence ID" value="OVE47203.1"/>
    <property type="molecule type" value="Genomic_DNA"/>
</dbReference>
<keyword evidence="2" id="KW-0238">DNA-binding</keyword>
<dbReference type="InterPro" id="IPR002104">
    <property type="entry name" value="Integrase_catalytic"/>
</dbReference>
<evidence type="ECO:0000259" key="4">
    <source>
        <dbReference type="PROSITE" id="PS51898"/>
    </source>
</evidence>
<evidence type="ECO:0000313" key="6">
    <source>
        <dbReference type="Proteomes" id="UP000196342"/>
    </source>
</evidence>
<gene>
    <name evidence="5" type="ORF">CBW21_14650</name>
</gene>
<dbReference type="InterPro" id="IPR013762">
    <property type="entry name" value="Integrase-like_cat_sf"/>
</dbReference>
<evidence type="ECO:0000256" key="3">
    <source>
        <dbReference type="ARBA" id="ARBA00023172"/>
    </source>
</evidence>
<dbReference type="PANTHER" id="PTHR30349">
    <property type="entry name" value="PHAGE INTEGRASE-RELATED"/>
    <property type="match status" value="1"/>
</dbReference>
<feature type="domain" description="Tyr recombinase" evidence="4">
    <location>
        <begin position="157"/>
        <end position="332"/>
    </location>
</feature>
<dbReference type="InterPro" id="IPR011010">
    <property type="entry name" value="DNA_brk_join_enz"/>
</dbReference>
<comment type="caution">
    <text evidence="5">The sequence shown here is derived from an EMBL/GenBank/DDBJ whole genome shotgun (WGS) entry which is preliminary data.</text>
</comment>
<protein>
    <recommendedName>
        <fullName evidence="4">Tyr recombinase domain-containing protein</fullName>
    </recommendedName>
</protein>
<dbReference type="Gene3D" id="1.10.150.130">
    <property type="match status" value="1"/>
</dbReference>
<accession>A0A202B6J8</accession>
<evidence type="ECO:0000313" key="5">
    <source>
        <dbReference type="EMBL" id="OVE47203.1"/>
    </source>
</evidence>
<dbReference type="CDD" id="cd00796">
    <property type="entry name" value="INT_Rci_Hp1_C"/>
    <property type="match status" value="1"/>
</dbReference>
<sequence length="332" mass="38161">MAVIDRRGDKWRVRVRKGNTSRSKTFMRKADAIAWATKMEADIDAGRIGSIPNRSFGELLKRYAEEVSITKKGARWEQLRIDLFIREYPTLCETRLPELGPEAFAAWRDERLKSVSQLTVRREWAILMHACNIAIKEWRWLTSNPISTVKKPDTVKARSRRPTEKETEAILLACGYRRDDPPQTKMSRAAAAWLYAIETAMRAGEICRIRPEEVDFDKRLVHIPTSKNGHSRDVPQSREAIRLLKQVMQATEGKETVFDLTAANLDALFRRAKDKALIEDLHFHDSRREALTRMASKLDVMTLAKVSGHRDLRILQNTYYAPNMEGVASLLD</sequence>
<dbReference type="InterPro" id="IPR010998">
    <property type="entry name" value="Integrase_recombinase_N"/>
</dbReference>
<dbReference type="Pfam" id="PF00589">
    <property type="entry name" value="Phage_integrase"/>
    <property type="match status" value="1"/>
</dbReference>
<reference evidence="5 6" key="1">
    <citation type="submission" date="2017-05" db="EMBL/GenBank/DDBJ databases">
        <title>Chromobacterium violaceum GHPS1 isolated from Hydrocarbon polluted soil in French Guiana display an awesome secondary metabolite arsenal and a battery of drug and heavy-metal-resistance and detoxification of xenobiotics proteins.</title>
        <authorList>
            <person name="Belbahri L."/>
        </authorList>
    </citation>
    <scope>NUCLEOTIDE SEQUENCE [LARGE SCALE GENOMIC DNA]</scope>
    <source>
        <strain evidence="5 6">GHPS1</strain>
    </source>
</reference>